<feature type="transmembrane region" description="Helical" evidence="1">
    <location>
        <begin position="142"/>
        <end position="160"/>
    </location>
</feature>
<feature type="transmembrane region" description="Helical" evidence="1">
    <location>
        <begin position="504"/>
        <end position="528"/>
    </location>
</feature>
<keyword evidence="2" id="KW-0732">Signal</keyword>
<dbReference type="AlphaFoldDB" id="A0AAE0N4A0"/>
<name>A0AAE0N4A0_9PEZI</name>
<feature type="chain" id="PRO_5041921122" evidence="2">
    <location>
        <begin position="27"/>
        <end position="625"/>
    </location>
</feature>
<evidence type="ECO:0000313" key="4">
    <source>
        <dbReference type="Proteomes" id="UP001287356"/>
    </source>
</evidence>
<feature type="transmembrane region" description="Helical" evidence="1">
    <location>
        <begin position="561"/>
        <end position="588"/>
    </location>
</feature>
<proteinExistence type="predicted"/>
<reference evidence="3" key="2">
    <citation type="submission" date="2023-06" db="EMBL/GenBank/DDBJ databases">
        <authorList>
            <consortium name="Lawrence Berkeley National Laboratory"/>
            <person name="Haridas S."/>
            <person name="Hensen N."/>
            <person name="Bonometti L."/>
            <person name="Westerberg I."/>
            <person name="Brannstrom I.O."/>
            <person name="Guillou S."/>
            <person name="Cros-Aarteil S."/>
            <person name="Calhoun S."/>
            <person name="Kuo A."/>
            <person name="Mondo S."/>
            <person name="Pangilinan J."/>
            <person name="Riley R."/>
            <person name="Labutti K."/>
            <person name="Andreopoulos B."/>
            <person name="Lipzen A."/>
            <person name="Chen C."/>
            <person name="Yanf M."/>
            <person name="Daum C."/>
            <person name="Ng V."/>
            <person name="Clum A."/>
            <person name="Steindorff A."/>
            <person name="Ohm R."/>
            <person name="Martin F."/>
            <person name="Silar P."/>
            <person name="Natvig D."/>
            <person name="Lalanne C."/>
            <person name="Gautier V."/>
            <person name="Ament-Velasquez S.L."/>
            <person name="Kruys A."/>
            <person name="Hutchinson M.I."/>
            <person name="Powell A.J."/>
            <person name="Barry K."/>
            <person name="Miller A.N."/>
            <person name="Grigoriev I.V."/>
            <person name="Debuchy R."/>
            <person name="Gladieux P."/>
            <person name="Thoren M.H."/>
            <person name="Johannesson H."/>
        </authorList>
    </citation>
    <scope>NUCLEOTIDE SEQUENCE</scope>
    <source>
        <strain evidence="3">CBS 958.72</strain>
    </source>
</reference>
<keyword evidence="4" id="KW-1185">Reference proteome</keyword>
<feature type="transmembrane region" description="Helical" evidence="1">
    <location>
        <begin position="103"/>
        <end position="122"/>
    </location>
</feature>
<gene>
    <name evidence="3" type="ORF">B0T24DRAFT_533304</name>
</gene>
<feature type="transmembrane region" description="Helical" evidence="1">
    <location>
        <begin position="434"/>
        <end position="458"/>
    </location>
</feature>
<feature type="signal peptide" evidence="2">
    <location>
        <begin position="1"/>
        <end position="26"/>
    </location>
</feature>
<keyword evidence="1" id="KW-1133">Transmembrane helix</keyword>
<dbReference type="Proteomes" id="UP001287356">
    <property type="component" value="Unassembled WGS sequence"/>
</dbReference>
<evidence type="ECO:0000256" key="2">
    <source>
        <dbReference type="SAM" id="SignalP"/>
    </source>
</evidence>
<sequence>MQHHRQFLCRCIIATALPINHVLVHAKPESAFLTCSVRLNGILNGTLTHNGIDKETVQQYIYHGPIGRMKQSHREESIAITTEGCKAICDDPIDWYWASDPTFMLGIISTWVLPVISLLAALPYDAGTGGWHKNVKRTVLALFNWLGSPQTALTATFFNIHQMRECLRAAGVSDDREIWGLKTDAYYVLCCTGQFELPTDKDCFLEALTYGLFKPIHDLAKIPAKHNNTAKRWTADLLRVMARQMRRSRRLGVWATSASIFLFFVAYAVSVVLAFLTTTHSIAFGTLISWFPLLLFFSILDRNPNSAERTRKLIYRWMWNVRAIKKWEEDQDTNRTAINRETPYWWSPSRELTATSSTKTTPKANLPDGSHHKCTRSDRCVPTLFIGQGRRVGYHGLAHSVIASVSSSRPNDPEQLAETIAQTKTDLLSKPPGAWIWCSLGALVLVWWEISMALVISYNIPTVGIGCRSGLFIIFGILSTVPWFAHMFDCLGPRGKAGRFFSRVLNWVSNVFLAFSVPCLAFITFAAFSGVLKNCTCSGGFSRYVDFTPPELYRNPEYFDVMVWMVAAVVTAAFPVALSFFVALPVLVSLRALWKDLEPIASADGENGATLQDVGGKVDMDWVAH</sequence>
<comment type="caution">
    <text evidence="3">The sequence shown here is derived from an EMBL/GenBank/DDBJ whole genome shotgun (WGS) entry which is preliminary data.</text>
</comment>
<reference evidence="3" key="1">
    <citation type="journal article" date="2023" name="Mol. Phylogenet. Evol.">
        <title>Genome-scale phylogeny and comparative genomics of the fungal order Sordariales.</title>
        <authorList>
            <person name="Hensen N."/>
            <person name="Bonometti L."/>
            <person name="Westerberg I."/>
            <person name="Brannstrom I.O."/>
            <person name="Guillou S."/>
            <person name="Cros-Aarteil S."/>
            <person name="Calhoun S."/>
            <person name="Haridas S."/>
            <person name="Kuo A."/>
            <person name="Mondo S."/>
            <person name="Pangilinan J."/>
            <person name="Riley R."/>
            <person name="LaButti K."/>
            <person name="Andreopoulos B."/>
            <person name="Lipzen A."/>
            <person name="Chen C."/>
            <person name="Yan M."/>
            <person name="Daum C."/>
            <person name="Ng V."/>
            <person name="Clum A."/>
            <person name="Steindorff A."/>
            <person name="Ohm R.A."/>
            <person name="Martin F."/>
            <person name="Silar P."/>
            <person name="Natvig D.O."/>
            <person name="Lalanne C."/>
            <person name="Gautier V."/>
            <person name="Ament-Velasquez S.L."/>
            <person name="Kruys A."/>
            <person name="Hutchinson M.I."/>
            <person name="Powell A.J."/>
            <person name="Barry K."/>
            <person name="Miller A.N."/>
            <person name="Grigoriev I.V."/>
            <person name="Debuchy R."/>
            <person name="Gladieux P."/>
            <person name="Hiltunen Thoren M."/>
            <person name="Johannesson H."/>
        </authorList>
    </citation>
    <scope>NUCLEOTIDE SEQUENCE</scope>
    <source>
        <strain evidence="3">CBS 958.72</strain>
    </source>
</reference>
<feature type="transmembrane region" description="Helical" evidence="1">
    <location>
        <begin position="251"/>
        <end position="276"/>
    </location>
</feature>
<evidence type="ECO:0000313" key="3">
    <source>
        <dbReference type="EMBL" id="KAK3369613.1"/>
    </source>
</evidence>
<dbReference type="EMBL" id="JAULSN010000006">
    <property type="protein sequence ID" value="KAK3369613.1"/>
    <property type="molecule type" value="Genomic_DNA"/>
</dbReference>
<organism evidence="3 4">
    <name type="scientific">Lasiosphaeria ovina</name>
    <dbReference type="NCBI Taxonomy" id="92902"/>
    <lineage>
        <taxon>Eukaryota</taxon>
        <taxon>Fungi</taxon>
        <taxon>Dikarya</taxon>
        <taxon>Ascomycota</taxon>
        <taxon>Pezizomycotina</taxon>
        <taxon>Sordariomycetes</taxon>
        <taxon>Sordariomycetidae</taxon>
        <taxon>Sordariales</taxon>
        <taxon>Lasiosphaeriaceae</taxon>
        <taxon>Lasiosphaeria</taxon>
    </lineage>
</organism>
<keyword evidence="1" id="KW-0472">Membrane</keyword>
<feature type="transmembrane region" description="Helical" evidence="1">
    <location>
        <begin position="282"/>
        <end position="300"/>
    </location>
</feature>
<protein>
    <submittedName>
        <fullName evidence="3">Uncharacterized protein</fullName>
    </submittedName>
</protein>
<accession>A0AAE0N4A0</accession>
<evidence type="ECO:0000256" key="1">
    <source>
        <dbReference type="SAM" id="Phobius"/>
    </source>
</evidence>
<feature type="transmembrane region" description="Helical" evidence="1">
    <location>
        <begin position="470"/>
        <end position="492"/>
    </location>
</feature>
<keyword evidence="1" id="KW-0812">Transmembrane</keyword>